<keyword evidence="2" id="KW-1185">Reference proteome</keyword>
<accession>A0AAW9NLN8</accession>
<dbReference type="Proteomes" id="UP001307168">
    <property type="component" value="Unassembled WGS sequence"/>
</dbReference>
<sequence>MQKNIERDKEPTGVKVAIKLGQGQVLDQTFYDKKHDITVHFNRVLTDEKETKLLLTYQSEKTNLKKHYIDLFEGVSSIYLIIGDERKKLDNVGWGSNYYDSKENKLAEALSFESIKKYEGQDIRLEIENLTIWNDSGRDSVQTTWALDFKIDQSAVSKKETVEINREFTFENETYKIKQIEFSAFETRVVVTGSDTKLLKDESGMQYRVMSKLEDKFLTARKLIKNTVISLMIKKLVYS</sequence>
<proteinExistence type="predicted"/>
<evidence type="ECO:0000313" key="2">
    <source>
        <dbReference type="Proteomes" id="UP001307168"/>
    </source>
</evidence>
<dbReference type="AlphaFoldDB" id="A0AAW9NLN8"/>
<protein>
    <submittedName>
        <fullName evidence="1">Uncharacterized protein</fullName>
    </submittedName>
</protein>
<dbReference type="RefSeq" id="WP_367407611.1">
    <property type="nucleotide sequence ID" value="NZ_JARNBH010000021.1"/>
</dbReference>
<name>A0AAW9NLN8_9BACI</name>
<gene>
    <name evidence="1" type="ORF">P4706_20545</name>
</gene>
<organism evidence="1 2">
    <name type="scientific">Peribacillus castrilensis</name>
    <dbReference type="NCBI Taxonomy" id="2897690"/>
    <lineage>
        <taxon>Bacteria</taxon>
        <taxon>Bacillati</taxon>
        <taxon>Bacillota</taxon>
        <taxon>Bacilli</taxon>
        <taxon>Bacillales</taxon>
        <taxon>Bacillaceae</taxon>
        <taxon>Peribacillus</taxon>
    </lineage>
</organism>
<dbReference type="EMBL" id="JARNBH010000021">
    <property type="protein sequence ID" value="MEC0275437.1"/>
    <property type="molecule type" value="Genomic_DNA"/>
</dbReference>
<evidence type="ECO:0000313" key="1">
    <source>
        <dbReference type="EMBL" id="MEC0275437.1"/>
    </source>
</evidence>
<reference evidence="1 2" key="1">
    <citation type="submission" date="2023-03" db="EMBL/GenBank/DDBJ databases">
        <title>Bacillus Genome Sequencing.</title>
        <authorList>
            <person name="Dunlap C."/>
        </authorList>
    </citation>
    <scope>NUCLEOTIDE SEQUENCE [LARGE SCALE GENOMIC DNA]</scope>
    <source>
        <strain evidence="1 2">B-41290</strain>
    </source>
</reference>
<comment type="caution">
    <text evidence="1">The sequence shown here is derived from an EMBL/GenBank/DDBJ whole genome shotgun (WGS) entry which is preliminary data.</text>
</comment>